<dbReference type="Gene3D" id="3.30.420.40">
    <property type="match status" value="2"/>
</dbReference>
<dbReference type="Gene3D" id="3.30.1490.300">
    <property type="match status" value="1"/>
</dbReference>
<proteinExistence type="predicted"/>
<dbReference type="RefSeq" id="WP_380704683.1">
    <property type="nucleotide sequence ID" value="NZ_JBHSAP010000009.1"/>
</dbReference>
<dbReference type="Proteomes" id="UP001595843">
    <property type="component" value="Unassembled WGS sequence"/>
</dbReference>
<dbReference type="Pfam" id="PF11104">
    <property type="entry name" value="PilM_2"/>
    <property type="match status" value="1"/>
</dbReference>
<protein>
    <submittedName>
        <fullName evidence="1">Type IV pilus biogenesis protein PilM</fullName>
    </submittedName>
</protein>
<keyword evidence="2" id="KW-1185">Reference proteome</keyword>
<accession>A0ABV8JEZ5</accession>
<evidence type="ECO:0000313" key="1">
    <source>
        <dbReference type="EMBL" id="MFC4077134.1"/>
    </source>
</evidence>
<reference evidence="2" key="1">
    <citation type="journal article" date="2019" name="Int. J. Syst. Evol. Microbiol.">
        <title>The Global Catalogue of Microorganisms (GCM) 10K type strain sequencing project: providing services to taxonomists for standard genome sequencing and annotation.</title>
        <authorList>
            <consortium name="The Broad Institute Genomics Platform"/>
            <consortium name="The Broad Institute Genome Sequencing Center for Infectious Disease"/>
            <person name="Wu L."/>
            <person name="Ma J."/>
        </authorList>
    </citation>
    <scope>NUCLEOTIDE SEQUENCE [LARGE SCALE GENOMIC DNA]</scope>
    <source>
        <strain evidence="2">IBRC-M 10813</strain>
    </source>
</reference>
<dbReference type="InterPro" id="IPR005883">
    <property type="entry name" value="PilM"/>
</dbReference>
<name>A0ABV8JEZ5_9BACL</name>
<sequence length="335" mass="38087">MPLFRRYALGMELSDSLFKLVEIRKGFRRVRLTQAVTHPLLPAWTGKRELVEQEEMIYSIRDALAGRPLHTRRVHVSLGNRHVVTGIWKIPEMRMARMRRWIEKKVFPEWDLPFDDPIFDFEPLGHVWQDGDQQEVVVAATSRAYAEELVDLIRWCGLEPVSLGLSSMNLYRWVDFADDSTLNHLAVLHLSRMGVEVSLFYQGVLQGGFYLSLSLQDHLNGHPARPDMDPLAPVLTETSQVESYGEALIEKLKEAEPEWLVRELWKPSRVWMVSGEGVDLSTLIPFLQTRVAVTIRQGPGADALLNEKHLLHSSRWLGNALSAPLGAALKGVASR</sequence>
<evidence type="ECO:0000313" key="2">
    <source>
        <dbReference type="Proteomes" id="UP001595843"/>
    </source>
</evidence>
<gene>
    <name evidence="1" type="primary">pilM</name>
    <name evidence="1" type="ORF">ACFOUO_09940</name>
</gene>
<comment type="caution">
    <text evidence="1">The sequence shown here is derived from an EMBL/GenBank/DDBJ whole genome shotgun (WGS) entry which is preliminary data.</text>
</comment>
<dbReference type="EMBL" id="JBHSAP010000009">
    <property type="protein sequence ID" value="MFC4077134.1"/>
    <property type="molecule type" value="Genomic_DNA"/>
</dbReference>
<organism evidence="1 2">
    <name type="scientific">Salinithrix halophila</name>
    <dbReference type="NCBI Taxonomy" id="1485204"/>
    <lineage>
        <taxon>Bacteria</taxon>
        <taxon>Bacillati</taxon>
        <taxon>Bacillota</taxon>
        <taxon>Bacilli</taxon>
        <taxon>Bacillales</taxon>
        <taxon>Thermoactinomycetaceae</taxon>
        <taxon>Salinithrix</taxon>
    </lineage>
</organism>